<dbReference type="Proteomes" id="UP000677054">
    <property type="component" value="Unassembled WGS sequence"/>
</dbReference>
<dbReference type="SUPFAM" id="SSF55961">
    <property type="entry name" value="Bet v1-like"/>
    <property type="match status" value="1"/>
</dbReference>
<evidence type="ECO:0000313" key="2">
    <source>
        <dbReference type="EMBL" id="CAD7254031.1"/>
    </source>
</evidence>
<sequence length="135" mass="15444">LQRPTQTCWVAYQATQPKLAGIIASRDMVILFINRYVNGSHFVSTSSTEWPGMEPREDRVRATMHQGGGMSLSPDPARNRTRLRWVSTIDFNIPLLTKIVSPSILKMIYVEGVRNYITDMRNNLIARREILAPRD</sequence>
<proteinExistence type="predicted"/>
<dbReference type="InterPro" id="IPR023393">
    <property type="entry name" value="START-like_dom_sf"/>
</dbReference>
<dbReference type="EMBL" id="CAJPEV010007542">
    <property type="protein sequence ID" value="CAG0904809.1"/>
    <property type="molecule type" value="Genomic_DNA"/>
</dbReference>
<dbReference type="GO" id="GO:0008289">
    <property type="term" value="F:lipid binding"/>
    <property type="evidence" value="ECO:0007669"/>
    <property type="project" value="InterPro"/>
</dbReference>
<name>A0A7R9AHI9_9CRUS</name>
<protein>
    <recommendedName>
        <fullName evidence="1">START domain-containing protein</fullName>
    </recommendedName>
</protein>
<reference evidence="2" key="1">
    <citation type="submission" date="2020-11" db="EMBL/GenBank/DDBJ databases">
        <authorList>
            <person name="Tran Van P."/>
        </authorList>
    </citation>
    <scope>NUCLEOTIDE SEQUENCE</scope>
</reference>
<dbReference type="EMBL" id="LR907059">
    <property type="protein sequence ID" value="CAD7254031.1"/>
    <property type="molecule type" value="Genomic_DNA"/>
</dbReference>
<dbReference type="Gene3D" id="3.30.530.20">
    <property type="match status" value="1"/>
</dbReference>
<accession>A0A7R9AHI9</accession>
<evidence type="ECO:0000259" key="1">
    <source>
        <dbReference type="PROSITE" id="PS50848"/>
    </source>
</evidence>
<dbReference type="OrthoDB" id="74575at2759"/>
<feature type="non-terminal residue" evidence="2">
    <location>
        <position position="135"/>
    </location>
</feature>
<dbReference type="AlphaFoldDB" id="A0A7R9AHI9"/>
<organism evidence="2">
    <name type="scientific">Darwinula stevensoni</name>
    <dbReference type="NCBI Taxonomy" id="69355"/>
    <lineage>
        <taxon>Eukaryota</taxon>
        <taxon>Metazoa</taxon>
        <taxon>Ecdysozoa</taxon>
        <taxon>Arthropoda</taxon>
        <taxon>Crustacea</taxon>
        <taxon>Oligostraca</taxon>
        <taxon>Ostracoda</taxon>
        <taxon>Podocopa</taxon>
        <taxon>Podocopida</taxon>
        <taxon>Darwinulocopina</taxon>
        <taxon>Darwinuloidea</taxon>
        <taxon>Darwinulidae</taxon>
        <taxon>Darwinula</taxon>
    </lineage>
</organism>
<keyword evidence="3" id="KW-1185">Reference proteome</keyword>
<evidence type="ECO:0000313" key="3">
    <source>
        <dbReference type="Proteomes" id="UP000677054"/>
    </source>
</evidence>
<gene>
    <name evidence="2" type="ORF">DSTB1V02_LOCUS13777</name>
</gene>
<dbReference type="InterPro" id="IPR002913">
    <property type="entry name" value="START_lipid-bd_dom"/>
</dbReference>
<feature type="domain" description="START" evidence="1">
    <location>
        <begin position="1"/>
        <end position="129"/>
    </location>
</feature>
<dbReference type="PROSITE" id="PS50848">
    <property type="entry name" value="START"/>
    <property type="match status" value="1"/>
</dbReference>